<evidence type="ECO:0000256" key="1">
    <source>
        <dbReference type="ARBA" id="ARBA00022475"/>
    </source>
</evidence>
<sequence length="117" mass="13447">MSNLAMEREKQTEQTSSVPKQAPRAQTTKVTRFEKLLYGMFIAFLLYACITLIGNKADLYKVNADFSKLQRSIEEQKKINDDLKAEVEQLSRYDRIAKKAKEMGLEVNEDNVKGLNQ</sequence>
<evidence type="ECO:0000256" key="10">
    <source>
        <dbReference type="SAM" id="MobiDB-lite"/>
    </source>
</evidence>
<protein>
    <recommendedName>
        <fullName evidence="7 8">Cell division protein FtsL</fullName>
    </recommendedName>
</protein>
<keyword evidence="12" id="KW-1185">Reference proteome</keyword>
<evidence type="ECO:0000313" key="12">
    <source>
        <dbReference type="Proteomes" id="UP001589609"/>
    </source>
</evidence>
<keyword evidence="5 7" id="KW-0472">Membrane</keyword>
<reference evidence="11 12" key="1">
    <citation type="submission" date="2024-09" db="EMBL/GenBank/DDBJ databases">
        <authorList>
            <person name="Sun Q."/>
            <person name="Mori K."/>
        </authorList>
    </citation>
    <scope>NUCLEOTIDE SEQUENCE [LARGE SCALE GENOMIC DNA]</scope>
    <source>
        <strain evidence="11 12">JCM 11201</strain>
    </source>
</reference>
<dbReference type="HAMAP" id="MF_00910">
    <property type="entry name" value="FtsL"/>
    <property type="match status" value="1"/>
</dbReference>
<dbReference type="InterPro" id="IPR007060">
    <property type="entry name" value="FtsL/DivIC"/>
</dbReference>
<comment type="caution">
    <text evidence="11">The sequence shown here is derived from an EMBL/GenBank/DDBJ whole genome shotgun (WGS) entry which is preliminary data.</text>
</comment>
<dbReference type="Pfam" id="PF04977">
    <property type="entry name" value="DivIC"/>
    <property type="match status" value="1"/>
</dbReference>
<comment type="function">
    <text evidence="7">Essential cell division protein.</text>
</comment>
<proteinExistence type="inferred from homology"/>
<dbReference type="EMBL" id="JBHMAF010000196">
    <property type="protein sequence ID" value="MFB9762179.1"/>
    <property type="molecule type" value="Genomic_DNA"/>
</dbReference>
<keyword evidence="3 7" id="KW-0812">Transmembrane</keyword>
<feature type="compositionally biased region" description="Basic and acidic residues" evidence="10">
    <location>
        <begin position="1"/>
        <end position="12"/>
    </location>
</feature>
<comment type="similarity">
    <text evidence="7">Belongs to the FtsL family.</text>
</comment>
<evidence type="ECO:0000256" key="6">
    <source>
        <dbReference type="ARBA" id="ARBA00023306"/>
    </source>
</evidence>
<accession>A0ABV5WNE8</accession>
<gene>
    <name evidence="7 11" type="primary">ftsL</name>
    <name evidence="11" type="ORF">ACFFMS_28550</name>
</gene>
<evidence type="ECO:0000256" key="9">
    <source>
        <dbReference type="SAM" id="Coils"/>
    </source>
</evidence>
<dbReference type="Proteomes" id="UP001589609">
    <property type="component" value="Unassembled WGS sequence"/>
</dbReference>
<keyword evidence="2 7" id="KW-0132">Cell division</keyword>
<comment type="subcellular location">
    <subcellularLocation>
        <location evidence="7">Cell membrane</location>
        <topology evidence="7">Single-pass type II membrane protein</topology>
    </subcellularLocation>
    <text evidence="7">Localizes to the division septum where it forms a ring structure.</text>
</comment>
<keyword evidence="1 7" id="KW-1003">Cell membrane</keyword>
<keyword evidence="4 7" id="KW-1133">Transmembrane helix</keyword>
<evidence type="ECO:0000256" key="5">
    <source>
        <dbReference type="ARBA" id="ARBA00023136"/>
    </source>
</evidence>
<evidence type="ECO:0000256" key="2">
    <source>
        <dbReference type="ARBA" id="ARBA00022618"/>
    </source>
</evidence>
<feature type="transmembrane region" description="Helical" evidence="7">
    <location>
        <begin position="36"/>
        <end position="54"/>
    </location>
</feature>
<dbReference type="InterPro" id="IPR011922">
    <property type="entry name" value="Cell_div_FtsL"/>
</dbReference>
<evidence type="ECO:0000256" key="3">
    <source>
        <dbReference type="ARBA" id="ARBA00022692"/>
    </source>
</evidence>
<feature type="region of interest" description="Disordered" evidence="10">
    <location>
        <begin position="1"/>
        <end position="26"/>
    </location>
</feature>
<evidence type="ECO:0000256" key="4">
    <source>
        <dbReference type="ARBA" id="ARBA00022989"/>
    </source>
</evidence>
<dbReference type="NCBIfam" id="TIGR02209">
    <property type="entry name" value="ftsL_broad"/>
    <property type="match status" value="1"/>
</dbReference>
<name>A0ABV5WNE8_9BACI</name>
<evidence type="ECO:0000313" key="11">
    <source>
        <dbReference type="EMBL" id="MFB9762179.1"/>
    </source>
</evidence>
<evidence type="ECO:0000256" key="7">
    <source>
        <dbReference type="HAMAP-Rule" id="MF_00910"/>
    </source>
</evidence>
<evidence type="ECO:0000256" key="8">
    <source>
        <dbReference type="NCBIfam" id="TIGR02209"/>
    </source>
</evidence>
<feature type="coiled-coil region" evidence="9">
    <location>
        <begin position="66"/>
        <end position="93"/>
    </location>
</feature>
<keyword evidence="6 7" id="KW-0131">Cell cycle</keyword>
<feature type="compositionally biased region" description="Polar residues" evidence="10">
    <location>
        <begin position="13"/>
        <end position="26"/>
    </location>
</feature>
<dbReference type="RefSeq" id="WP_379952145.1">
    <property type="nucleotide sequence ID" value="NZ_JBHMAF010000196.1"/>
</dbReference>
<organism evidence="11 12">
    <name type="scientific">Ectobacillus funiculus</name>
    <dbReference type="NCBI Taxonomy" id="137993"/>
    <lineage>
        <taxon>Bacteria</taxon>
        <taxon>Bacillati</taxon>
        <taxon>Bacillota</taxon>
        <taxon>Bacilli</taxon>
        <taxon>Bacillales</taxon>
        <taxon>Bacillaceae</taxon>
        <taxon>Ectobacillus</taxon>
    </lineage>
</organism>
<dbReference type="GO" id="GO:0051301">
    <property type="term" value="P:cell division"/>
    <property type="evidence" value="ECO:0007669"/>
    <property type="project" value="UniProtKB-KW"/>
</dbReference>
<keyword evidence="9" id="KW-0175">Coiled coil</keyword>